<sequence length="88" mass="9578">MIQPDPELYSRLAGSAWLKAALDARAAVVMFVPPGTWSEGLPMQAEETDDPRPPAEHHMILDRCRLAGRMLGATADVQAEAASRRPNP</sequence>
<proteinExistence type="predicted"/>
<evidence type="ECO:0000313" key="1">
    <source>
        <dbReference type="EMBL" id="WUU58533.1"/>
    </source>
</evidence>
<gene>
    <name evidence="1" type="ORF">OIE82_35745</name>
</gene>
<geneLocation type="plasmid" evidence="1">
    <name>unnamed1</name>
</geneLocation>
<protein>
    <submittedName>
        <fullName evidence="1">Uncharacterized protein</fullName>
    </submittedName>
</protein>
<dbReference type="EMBL" id="CP109208">
    <property type="protein sequence ID" value="WUU58533.1"/>
    <property type="molecule type" value="Genomic_DNA"/>
</dbReference>
<reference evidence="1" key="1">
    <citation type="submission" date="2022-10" db="EMBL/GenBank/DDBJ databases">
        <title>The complete genomes of actinobacterial strains from the NBC collection.</title>
        <authorList>
            <person name="Joergensen T.S."/>
            <person name="Alvarez Arevalo M."/>
            <person name="Sterndorff E.B."/>
            <person name="Faurdal D."/>
            <person name="Vuksanovic O."/>
            <person name="Mourched A.-S."/>
            <person name="Charusanti P."/>
            <person name="Shaw S."/>
            <person name="Blin K."/>
            <person name="Weber T."/>
        </authorList>
    </citation>
    <scope>NUCLEOTIDE SEQUENCE [LARGE SCALE GENOMIC DNA]</scope>
    <source>
        <strain evidence="1">NBC 01686</strain>
        <plasmid evidence="1">unnamed1</plasmid>
    </source>
</reference>
<organism evidence="1">
    <name type="scientific">Streptomyces althioticus</name>
    <dbReference type="NCBI Taxonomy" id="83380"/>
    <lineage>
        <taxon>Bacteria</taxon>
        <taxon>Bacillati</taxon>
        <taxon>Actinomycetota</taxon>
        <taxon>Actinomycetes</taxon>
        <taxon>Kitasatosporales</taxon>
        <taxon>Streptomycetaceae</taxon>
        <taxon>Streptomyces</taxon>
        <taxon>Streptomyces althioticus group</taxon>
    </lineage>
</organism>
<accession>A0ABZ1YJQ9</accession>
<name>A0ABZ1YJQ9_9ACTN</name>
<dbReference type="RefSeq" id="WP_266477714.1">
    <property type="nucleotide sequence ID" value="NZ_CP109208.1"/>
</dbReference>
<keyword evidence="1" id="KW-0614">Plasmid</keyword>